<dbReference type="PROSITE" id="PS00036">
    <property type="entry name" value="BZIP_BASIC"/>
    <property type="match status" value="1"/>
</dbReference>
<evidence type="ECO:0000256" key="1">
    <source>
        <dbReference type="SAM" id="MobiDB-lite"/>
    </source>
</evidence>
<dbReference type="GO" id="GO:0003700">
    <property type="term" value="F:DNA-binding transcription factor activity"/>
    <property type="evidence" value="ECO:0007669"/>
    <property type="project" value="InterPro"/>
</dbReference>
<keyword evidence="4" id="KW-1185">Reference proteome</keyword>
<reference evidence="3 4" key="1">
    <citation type="submission" date="2023-08" db="EMBL/GenBank/DDBJ databases">
        <title>Black Yeasts Isolated from many extreme environments.</title>
        <authorList>
            <person name="Coleine C."/>
            <person name="Stajich J.E."/>
            <person name="Selbmann L."/>
        </authorList>
    </citation>
    <scope>NUCLEOTIDE SEQUENCE [LARGE SCALE GENOMIC DNA]</scope>
    <source>
        <strain evidence="3 4">CCFEE 5910</strain>
    </source>
</reference>
<dbReference type="Proteomes" id="UP001309876">
    <property type="component" value="Unassembled WGS sequence"/>
</dbReference>
<feature type="domain" description="BZIP" evidence="2">
    <location>
        <begin position="110"/>
        <end position="125"/>
    </location>
</feature>
<dbReference type="AlphaFoldDB" id="A0AAN7SYD6"/>
<evidence type="ECO:0000313" key="3">
    <source>
        <dbReference type="EMBL" id="KAK5084487.1"/>
    </source>
</evidence>
<feature type="compositionally biased region" description="Basic residues" evidence="1">
    <location>
        <begin position="109"/>
        <end position="123"/>
    </location>
</feature>
<dbReference type="Gene3D" id="1.20.5.170">
    <property type="match status" value="1"/>
</dbReference>
<protein>
    <recommendedName>
        <fullName evidence="2">BZIP domain-containing protein</fullName>
    </recommendedName>
</protein>
<evidence type="ECO:0000259" key="2">
    <source>
        <dbReference type="PROSITE" id="PS00036"/>
    </source>
</evidence>
<dbReference type="SUPFAM" id="SSF57959">
    <property type="entry name" value="Leucine zipper domain"/>
    <property type="match status" value="1"/>
</dbReference>
<evidence type="ECO:0000313" key="4">
    <source>
        <dbReference type="Proteomes" id="UP001309876"/>
    </source>
</evidence>
<proteinExistence type="predicted"/>
<organism evidence="3 4">
    <name type="scientific">Lithohypha guttulata</name>
    <dbReference type="NCBI Taxonomy" id="1690604"/>
    <lineage>
        <taxon>Eukaryota</taxon>
        <taxon>Fungi</taxon>
        <taxon>Dikarya</taxon>
        <taxon>Ascomycota</taxon>
        <taxon>Pezizomycotina</taxon>
        <taxon>Eurotiomycetes</taxon>
        <taxon>Chaetothyriomycetidae</taxon>
        <taxon>Chaetothyriales</taxon>
        <taxon>Trichomeriaceae</taxon>
        <taxon>Lithohypha</taxon>
    </lineage>
</organism>
<gene>
    <name evidence="3" type="ORF">LTR05_005564</name>
</gene>
<dbReference type="InterPro" id="IPR004827">
    <property type="entry name" value="bZIP"/>
</dbReference>
<sequence>MESEQFDLTLQPTWTADGFLAAGFSALGTALDASYASPSCPTNSAVSIAFSMPSIELQDSMLGLHDFYETKSLNTRYGSLDGGHPGASILVPLIRTRSLTDDARESAKERRRTQNRRAQRAYRQRKEQIMKDQETEIESLKLQLAKEKRLTLALARVIEFLKERLKTVQKSSPTANEEAAVS</sequence>
<dbReference type="InterPro" id="IPR046347">
    <property type="entry name" value="bZIP_sf"/>
</dbReference>
<dbReference type="EMBL" id="JAVRRJ010000005">
    <property type="protein sequence ID" value="KAK5084487.1"/>
    <property type="molecule type" value="Genomic_DNA"/>
</dbReference>
<feature type="region of interest" description="Disordered" evidence="1">
    <location>
        <begin position="101"/>
        <end position="127"/>
    </location>
</feature>
<comment type="caution">
    <text evidence="3">The sequence shown here is derived from an EMBL/GenBank/DDBJ whole genome shotgun (WGS) entry which is preliminary data.</text>
</comment>
<accession>A0AAN7SYD6</accession>
<name>A0AAN7SYD6_9EURO</name>